<keyword evidence="2" id="KW-0732">Signal</keyword>
<dbReference type="PANTHER" id="PTHR37078">
    <property type="entry name" value="NODULE CYSTEINE-RICH (NCR) SECRETED PEPTIDE"/>
    <property type="match status" value="1"/>
</dbReference>
<feature type="signal peptide" evidence="2">
    <location>
        <begin position="1"/>
        <end position="19"/>
    </location>
</feature>
<feature type="compositionally biased region" description="Gly residues" evidence="1">
    <location>
        <begin position="82"/>
        <end position="98"/>
    </location>
</feature>
<dbReference type="AlphaFoldDB" id="A0AAD5D841"/>
<accession>A0AAD5D841</accession>
<feature type="chain" id="PRO_5042286740" evidence="2">
    <location>
        <begin position="20"/>
        <end position="98"/>
    </location>
</feature>
<evidence type="ECO:0000313" key="4">
    <source>
        <dbReference type="Proteomes" id="UP001206925"/>
    </source>
</evidence>
<sequence length="98" mass="10333">MRLFVKPASIFWVFVLVMGLSFESHHQMMSFAQARPLSLLSTQRYAKAFNTLGMICKCCDNVGGDCKSGDSAGGVVDRVPLNGGGGDSVAGGGVDDDE</sequence>
<organism evidence="3 4">
    <name type="scientific">Ambrosia artemisiifolia</name>
    <name type="common">Common ragweed</name>
    <dbReference type="NCBI Taxonomy" id="4212"/>
    <lineage>
        <taxon>Eukaryota</taxon>
        <taxon>Viridiplantae</taxon>
        <taxon>Streptophyta</taxon>
        <taxon>Embryophyta</taxon>
        <taxon>Tracheophyta</taxon>
        <taxon>Spermatophyta</taxon>
        <taxon>Magnoliopsida</taxon>
        <taxon>eudicotyledons</taxon>
        <taxon>Gunneridae</taxon>
        <taxon>Pentapetalae</taxon>
        <taxon>asterids</taxon>
        <taxon>campanulids</taxon>
        <taxon>Asterales</taxon>
        <taxon>Asteraceae</taxon>
        <taxon>Asteroideae</taxon>
        <taxon>Heliantheae alliance</taxon>
        <taxon>Heliantheae</taxon>
        <taxon>Ambrosia</taxon>
    </lineage>
</organism>
<dbReference type="EMBL" id="JAMZMK010002482">
    <property type="protein sequence ID" value="KAI7754777.1"/>
    <property type="molecule type" value="Genomic_DNA"/>
</dbReference>
<dbReference type="PANTHER" id="PTHR37078:SF6">
    <property type="entry name" value="NODULE CYSTEINE-RICH (NCR) SECRETED PEPTIDE"/>
    <property type="match status" value="1"/>
</dbReference>
<comment type="caution">
    <text evidence="3">The sequence shown here is derived from an EMBL/GenBank/DDBJ whole genome shotgun (WGS) entry which is preliminary data.</text>
</comment>
<name>A0AAD5D841_AMBAR</name>
<evidence type="ECO:0000256" key="2">
    <source>
        <dbReference type="SAM" id="SignalP"/>
    </source>
</evidence>
<dbReference type="Proteomes" id="UP001206925">
    <property type="component" value="Unassembled WGS sequence"/>
</dbReference>
<evidence type="ECO:0000313" key="3">
    <source>
        <dbReference type="EMBL" id="KAI7754777.1"/>
    </source>
</evidence>
<feature type="region of interest" description="Disordered" evidence="1">
    <location>
        <begin position="77"/>
        <end position="98"/>
    </location>
</feature>
<gene>
    <name evidence="3" type="ORF">M8C21_024231</name>
</gene>
<reference evidence="3" key="1">
    <citation type="submission" date="2022-06" db="EMBL/GenBank/DDBJ databases">
        <title>Uncovering the hologenomic basis of an extraordinary plant invasion.</title>
        <authorList>
            <person name="Bieker V.C."/>
            <person name="Martin M.D."/>
            <person name="Gilbert T."/>
            <person name="Hodgins K."/>
            <person name="Battlay P."/>
            <person name="Petersen B."/>
            <person name="Wilson J."/>
        </authorList>
    </citation>
    <scope>NUCLEOTIDE SEQUENCE</scope>
    <source>
        <strain evidence="3">AA19_3_7</strain>
        <tissue evidence="3">Leaf</tissue>
    </source>
</reference>
<protein>
    <submittedName>
        <fullName evidence="3">Uncharacterized protein</fullName>
    </submittedName>
</protein>
<keyword evidence="4" id="KW-1185">Reference proteome</keyword>
<proteinExistence type="predicted"/>
<evidence type="ECO:0000256" key="1">
    <source>
        <dbReference type="SAM" id="MobiDB-lite"/>
    </source>
</evidence>